<dbReference type="SUPFAM" id="SSF54106">
    <property type="entry name" value="LysM domain"/>
    <property type="match status" value="1"/>
</dbReference>
<sequence length="814" mass="90536">MNPSYIVQRGDTLLNIAINNDVAFTTLLKLNPQYQPNPDLIHVGDSVRLPEVLNDEVVKQGYLIEPVRPRPVSDTCTLMSPPVCQPKEVHDILFVTGEHKTDFYCVGEKAHQFVKEEVKETDKLIKGYVELLNATPNEESATKEQVALHAKKRQAWLEAASYAGAIHLSESSLDRQSQRNEARRQTNEKNNENAEFIETQISELKKAKAFVTNYDENGFYVDNVSVGALRSEALVRIDTDLGLLRQQQLIIVQKSAEKAQSKPSPIKPNNQSVNHANIKGKNKLKRHSIEVFSVLENKYIYIRADFFDREREHWRQLPDRTNTRQAFIDNNKKGVMKAVVKDISADIRSNIKEGPLKNQIAKWDAKGWNWLESKKEYNLWGEGDNTKIAVSYEAQLLRWGANAAATIDKTGIAIGGDASVSLAEASVKIEGFLPYKGGYAAKLTYTDANKKTATYAFGCFRLKGEMQLSAFAGGMVSAGASAGKIPQGDGSIGAMYSPNVAIATSNSSGQVGLKVGGFAGMQVGGKVTGSAEWQAPPNVKESTHIDFQKLAEISGEGNIAGGLGAGVDFQLAFREGAFYFACSGRLVCGPGGSGSFASLINLEQLWELAKVILQGLQWVGYRLLENIDEEAYNYLIKASYLAFTSELLCKEPIQALQYAVKSGEEVIIGLWDERKETMDRQKEAEILSKRIISEEVFSGVPSDQLLPEVVGMMLNTLVEDFTLRSEESQETAICYLLKKTIYSWRKFEEILSRMNDFGTREAGYEKLFANLKRINTVLDGEQQREFNGWVYRLAKAKKQSELMSMPFTPKAEIS</sequence>
<dbReference type="Proteomes" id="UP000001730">
    <property type="component" value="Plasmid pVSAL840"/>
</dbReference>
<dbReference type="InterPro" id="IPR018392">
    <property type="entry name" value="LysM"/>
</dbReference>
<dbReference type="RefSeq" id="WP_012548876.1">
    <property type="nucleotide sequence ID" value="NC_011311.1"/>
</dbReference>
<evidence type="ECO:0000313" key="3">
    <source>
        <dbReference type="EMBL" id="CAQ81897.1"/>
    </source>
</evidence>
<evidence type="ECO:0000313" key="4">
    <source>
        <dbReference type="Proteomes" id="UP000001730"/>
    </source>
</evidence>
<dbReference type="SMART" id="SM00257">
    <property type="entry name" value="LysM"/>
    <property type="match status" value="1"/>
</dbReference>
<keyword evidence="3" id="KW-0614">Plasmid</keyword>
<organism evidence="3 4">
    <name type="scientific">Aliivibrio salmonicida (strain LFI1238)</name>
    <name type="common">Vibrio salmonicida (strain LFI1238)</name>
    <dbReference type="NCBI Taxonomy" id="316275"/>
    <lineage>
        <taxon>Bacteria</taxon>
        <taxon>Pseudomonadati</taxon>
        <taxon>Pseudomonadota</taxon>
        <taxon>Gammaproteobacteria</taxon>
        <taxon>Vibrionales</taxon>
        <taxon>Vibrionaceae</taxon>
        <taxon>Aliivibrio</taxon>
    </lineage>
</organism>
<reference evidence="3 4" key="1">
    <citation type="journal article" date="2008" name="BMC Genomics">
        <title>The genome sequence of the fish pathogen Aliivibrio salmonicida strain LFI1238 shows extensive evidence of gene decay.</title>
        <authorList>
            <person name="Hjerde E."/>
            <person name="Lorentzen M.S."/>
            <person name="Holden M.T."/>
            <person name="Seeger K."/>
            <person name="Paulsen S."/>
            <person name="Bason N."/>
            <person name="Churcher C."/>
            <person name="Harris D."/>
            <person name="Norbertczak H."/>
            <person name="Quail M.A."/>
            <person name="Sanders S."/>
            <person name="Thurston S."/>
            <person name="Parkhill J."/>
            <person name="Willassen N.P."/>
            <person name="Thomson N.R."/>
        </authorList>
    </citation>
    <scope>NUCLEOTIDE SEQUENCE [LARGE SCALE GENOMIC DNA]</scope>
    <source>
        <strain evidence="3 4">LFI1238</strain>
    </source>
</reference>
<dbReference type="CDD" id="cd00118">
    <property type="entry name" value="LysM"/>
    <property type="match status" value="1"/>
</dbReference>
<dbReference type="InterPro" id="IPR036779">
    <property type="entry name" value="LysM_dom_sf"/>
</dbReference>
<evidence type="ECO:0000256" key="1">
    <source>
        <dbReference type="SAM" id="MobiDB-lite"/>
    </source>
</evidence>
<feature type="region of interest" description="Disordered" evidence="1">
    <location>
        <begin position="170"/>
        <end position="193"/>
    </location>
</feature>
<name>B6ET09_ALISL</name>
<dbReference type="Pfam" id="PF01476">
    <property type="entry name" value="LysM"/>
    <property type="match status" value="1"/>
</dbReference>
<dbReference type="KEGG" id="vsa:VSAL_p840_38"/>
<dbReference type="AlphaFoldDB" id="B6ET09"/>
<evidence type="ECO:0000259" key="2">
    <source>
        <dbReference type="PROSITE" id="PS51782"/>
    </source>
</evidence>
<protein>
    <submittedName>
        <fullName evidence="3">Cell wall degradation protein</fullName>
    </submittedName>
</protein>
<keyword evidence="4" id="KW-1185">Reference proteome</keyword>
<dbReference type="PROSITE" id="PS51782">
    <property type="entry name" value="LYSM"/>
    <property type="match status" value="1"/>
</dbReference>
<geneLocation type="plasmid" evidence="3 4">
    <name>pVSAL840</name>
</geneLocation>
<dbReference type="HOGENOM" id="CLU_022023_0_0_6"/>
<feature type="domain" description="LysM" evidence="2">
    <location>
        <begin position="3"/>
        <end position="49"/>
    </location>
</feature>
<dbReference type="EMBL" id="FM178381">
    <property type="protein sequence ID" value="CAQ81897.1"/>
    <property type="molecule type" value="Genomic_DNA"/>
</dbReference>
<gene>
    <name evidence="3" type="ordered locus">VSAL_p840_38</name>
</gene>
<feature type="compositionally biased region" description="Basic and acidic residues" evidence="1">
    <location>
        <begin position="172"/>
        <end position="192"/>
    </location>
</feature>
<proteinExistence type="predicted"/>
<dbReference type="Gene3D" id="3.10.350.10">
    <property type="entry name" value="LysM domain"/>
    <property type="match status" value="1"/>
</dbReference>
<accession>B6ET09</accession>